<evidence type="ECO:0000313" key="2">
    <source>
        <dbReference type="EMBL" id="SIS45575.1"/>
    </source>
</evidence>
<feature type="transmembrane region" description="Helical" evidence="1">
    <location>
        <begin position="171"/>
        <end position="196"/>
    </location>
</feature>
<keyword evidence="3" id="KW-1185">Reference proteome</keyword>
<feature type="transmembrane region" description="Helical" evidence="1">
    <location>
        <begin position="55"/>
        <end position="73"/>
    </location>
</feature>
<protein>
    <recommendedName>
        <fullName evidence="4">YhhN-like protein</fullName>
    </recommendedName>
</protein>
<feature type="transmembrane region" description="Helical" evidence="1">
    <location>
        <begin position="6"/>
        <end position="23"/>
    </location>
</feature>
<feature type="transmembrane region" description="Helical" evidence="1">
    <location>
        <begin position="105"/>
        <end position="126"/>
    </location>
</feature>
<reference evidence="3" key="1">
    <citation type="submission" date="2017-01" db="EMBL/GenBank/DDBJ databases">
        <authorList>
            <person name="Varghese N."/>
            <person name="Submissions S."/>
        </authorList>
    </citation>
    <scope>NUCLEOTIDE SEQUENCE [LARGE SCALE GENOMIC DNA]</scope>
    <source>
        <strain evidence="3">DSM 23145</strain>
    </source>
</reference>
<accession>A0A1N7J8A1</accession>
<feature type="transmembrane region" description="Helical" evidence="1">
    <location>
        <begin position="32"/>
        <end position="49"/>
    </location>
</feature>
<keyword evidence="1" id="KW-0812">Transmembrane</keyword>
<organism evidence="2 3">
    <name type="scientific">Kaistella chaponensis</name>
    <dbReference type="NCBI Taxonomy" id="713588"/>
    <lineage>
        <taxon>Bacteria</taxon>
        <taxon>Pseudomonadati</taxon>
        <taxon>Bacteroidota</taxon>
        <taxon>Flavobacteriia</taxon>
        <taxon>Flavobacteriales</taxon>
        <taxon>Weeksellaceae</taxon>
        <taxon>Chryseobacterium group</taxon>
        <taxon>Kaistella</taxon>
    </lineage>
</organism>
<proteinExistence type="predicted"/>
<evidence type="ECO:0000256" key="1">
    <source>
        <dbReference type="SAM" id="Phobius"/>
    </source>
</evidence>
<feature type="transmembrane region" description="Helical" evidence="1">
    <location>
        <begin position="80"/>
        <end position="99"/>
    </location>
</feature>
<name>A0A1N7J8A1_9FLAO</name>
<dbReference type="AlphaFoldDB" id="A0A1N7J8A1"/>
<dbReference type="Proteomes" id="UP000185839">
    <property type="component" value="Unassembled WGS sequence"/>
</dbReference>
<keyword evidence="1" id="KW-1133">Transmembrane helix</keyword>
<gene>
    <name evidence="2" type="ORF">SAMN05421789_101239</name>
</gene>
<evidence type="ECO:0008006" key="4">
    <source>
        <dbReference type="Google" id="ProtNLM"/>
    </source>
</evidence>
<sequence length="200" mass="23849">MLFKYIPMIYLIMIYLCLIISFLRRKSDRHHIFIYFLIVAVVETLPLIVTLELNRIYSIASFFYIAYFTYYYAKEMQNKKYFICPLGLFIAVIGSVFMVNSNYSFAIGLGVAVAFFYIILALYWLFEQITNVQDIFILKKQAFWLSSGLLFWSIIFLFKITLMYWLEANDYAFLIILDKIFKVSVLITYVFFLIAITRKF</sequence>
<dbReference type="STRING" id="713588.SAMN05421789_101239"/>
<feature type="transmembrane region" description="Helical" evidence="1">
    <location>
        <begin position="142"/>
        <end position="165"/>
    </location>
</feature>
<evidence type="ECO:0000313" key="3">
    <source>
        <dbReference type="Proteomes" id="UP000185839"/>
    </source>
</evidence>
<dbReference type="EMBL" id="FTOI01000001">
    <property type="protein sequence ID" value="SIS45575.1"/>
    <property type="molecule type" value="Genomic_DNA"/>
</dbReference>
<keyword evidence="1" id="KW-0472">Membrane</keyword>